<dbReference type="Proteomes" id="UP000073604">
    <property type="component" value="Chromosome"/>
</dbReference>
<evidence type="ECO:0000256" key="7">
    <source>
        <dbReference type="ARBA" id="ARBA00022801"/>
    </source>
</evidence>
<dbReference type="OrthoDB" id="39672at2157"/>
<dbReference type="GO" id="GO:0006508">
    <property type="term" value="P:proteolysis"/>
    <property type="evidence" value="ECO:0007669"/>
    <property type="project" value="UniProtKB-KW"/>
</dbReference>
<dbReference type="EC" id="3.4.19.3" evidence="9"/>
<evidence type="ECO:0000256" key="4">
    <source>
        <dbReference type="ARBA" id="ARBA00006641"/>
    </source>
</evidence>
<accession>A0A142CVF5</accession>
<dbReference type="EMBL" id="CP014750">
    <property type="protein sequence ID" value="AMQ18757.1"/>
    <property type="molecule type" value="Genomic_DNA"/>
</dbReference>
<comment type="function">
    <text evidence="2 9">Removes 5-oxoproline from various penultimate amino acid residues except L-proline.</text>
</comment>
<keyword evidence="7 9" id="KW-0378">Hydrolase</keyword>
<dbReference type="STRING" id="53952.A0127_06015"/>
<evidence type="ECO:0000313" key="12">
    <source>
        <dbReference type="EMBL" id="AMQ18757.1"/>
    </source>
</evidence>
<dbReference type="CDD" id="cd00501">
    <property type="entry name" value="Peptidase_C15"/>
    <property type="match status" value="1"/>
</dbReference>
<feature type="active site" evidence="9 11">
    <location>
        <position position="141"/>
    </location>
</feature>
<keyword evidence="13" id="KW-1185">Reference proteome</keyword>
<dbReference type="RefSeq" id="WP_062389241.1">
    <property type="nucleotide sequence ID" value="NZ_CP014750.1"/>
</dbReference>
<dbReference type="KEGG" id="tpep:A0127_06015"/>
<dbReference type="Gene3D" id="3.40.630.20">
    <property type="entry name" value="Peptidase C15, pyroglutamyl peptidase I-like"/>
    <property type="match status" value="1"/>
</dbReference>
<dbReference type="GO" id="GO:0016920">
    <property type="term" value="F:pyroglutamyl-peptidase activity"/>
    <property type="evidence" value="ECO:0007669"/>
    <property type="project" value="UniProtKB-UniRule"/>
</dbReference>
<dbReference type="PIRSF" id="PIRSF015592">
    <property type="entry name" value="Prld-crbxl_pptds"/>
    <property type="match status" value="1"/>
</dbReference>
<evidence type="ECO:0000256" key="2">
    <source>
        <dbReference type="ARBA" id="ARBA00002280"/>
    </source>
</evidence>
<dbReference type="Pfam" id="PF01470">
    <property type="entry name" value="Peptidase_C15"/>
    <property type="match status" value="1"/>
</dbReference>
<comment type="subunit">
    <text evidence="9">Homotetramer.</text>
</comment>
<comment type="similarity">
    <text evidence="4 9">Belongs to the peptidase C15 family.</text>
</comment>
<sequence>MKVLVTGFEPFGGEEINPSWEAVKVLPDEIDGADVVKFQLPVTFNGVREMLPRLIVKEHPDAVVLTGQAGGRPNITVERVAINVMDSTMPDNEGYKPEDEPVFEGAPAAYFATVPVKAIVKALREAKIPAAVSNTAGTYVCNTAMFTALHTIEVSGMTTKAGFIHVPFSHEQALDKPRPSMALETIRKGLEIAIKTVVEDLIEGT</sequence>
<dbReference type="NCBIfam" id="NF009676">
    <property type="entry name" value="PRK13197.1"/>
    <property type="match status" value="1"/>
</dbReference>
<dbReference type="InterPro" id="IPR033694">
    <property type="entry name" value="PGPEP1_Cys_AS"/>
</dbReference>
<evidence type="ECO:0000256" key="8">
    <source>
        <dbReference type="ARBA" id="ARBA00022807"/>
    </source>
</evidence>
<dbReference type="NCBIfam" id="TIGR00504">
    <property type="entry name" value="pyro_pdase"/>
    <property type="match status" value="1"/>
</dbReference>
<keyword evidence="6 9" id="KW-0645">Protease</keyword>
<dbReference type="HAMAP" id="MF_00417">
    <property type="entry name" value="Pyrrolid_peptidase"/>
    <property type="match status" value="1"/>
</dbReference>
<evidence type="ECO:0000256" key="9">
    <source>
        <dbReference type="HAMAP-Rule" id="MF_00417"/>
    </source>
</evidence>
<comment type="catalytic activity">
    <reaction evidence="1 9 10">
        <text>Release of an N-terminal pyroglutamyl group from a polypeptide, the second amino acid generally not being Pro.</text>
        <dbReference type="EC" id="3.4.19.3"/>
    </reaction>
</comment>
<dbReference type="PROSITE" id="PS01333">
    <property type="entry name" value="PYRASE_GLU"/>
    <property type="match status" value="1"/>
</dbReference>
<keyword evidence="8 9" id="KW-0788">Thiol protease</keyword>
<evidence type="ECO:0000256" key="11">
    <source>
        <dbReference type="PROSITE-ProRule" id="PRU10077"/>
    </source>
</evidence>
<dbReference type="InterPro" id="IPR036440">
    <property type="entry name" value="Peptidase_C15-like_sf"/>
</dbReference>
<dbReference type="PANTHER" id="PTHR23402:SF1">
    <property type="entry name" value="PYROGLUTAMYL-PEPTIDASE I"/>
    <property type="match status" value="1"/>
</dbReference>
<evidence type="ECO:0000256" key="10">
    <source>
        <dbReference type="PROSITE-ProRule" id="PRU10076"/>
    </source>
</evidence>
<comment type="subcellular location">
    <subcellularLocation>
        <location evidence="3 9">Cytoplasm</location>
    </subcellularLocation>
</comment>
<proteinExistence type="inferred from homology"/>
<dbReference type="InterPro" id="IPR016125">
    <property type="entry name" value="Peptidase_C15-like"/>
</dbReference>
<reference evidence="13" key="1">
    <citation type="submission" date="2016-03" db="EMBL/GenBank/DDBJ databases">
        <authorList>
            <person name="Oger P.M."/>
        </authorList>
    </citation>
    <scope>NUCLEOTIDE SEQUENCE [LARGE SCALE GENOMIC DNA]</scope>
    <source>
        <strain evidence="13">OG-1</strain>
    </source>
</reference>
<evidence type="ECO:0000256" key="6">
    <source>
        <dbReference type="ARBA" id="ARBA00022670"/>
    </source>
</evidence>
<evidence type="ECO:0000313" key="13">
    <source>
        <dbReference type="Proteomes" id="UP000073604"/>
    </source>
</evidence>
<dbReference type="InterPro" id="IPR033693">
    <property type="entry name" value="PGPEP1_Glu_AS"/>
</dbReference>
<protein>
    <recommendedName>
        <fullName evidence="9">Pyrrolidone-carboxylate peptidase</fullName>
        <ecNumber evidence="9">3.4.19.3</ecNumber>
    </recommendedName>
    <alternativeName>
        <fullName evidence="9">5-oxoprolyl-peptidase</fullName>
    </alternativeName>
    <alternativeName>
        <fullName evidence="9">Pyroglutamyl-peptidase I</fullName>
        <shortName evidence="9">PGP-I</shortName>
        <shortName evidence="9">Pyrase</shortName>
    </alternativeName>
</protein>
<dbReference type="InterPro" id="IPR000816">
    <property type="entry name" value="Peptidase_C15"/>
</dbReference>
<dbReference type="SUPFAM" id="SSF53182">
    <property type="entry name" value="Pyrrolidone carboxyl peptidase (pyroglutamate aminopeptidase)"/>
    <property type="match status" value="1"/>
</dbReference>
<evidence type="ECO:0000256" key="1">
    <source>
        <dbReference type="ARBA" id="ARBA00001770"/>
    </source>
</evidence>
<dbReference type="FunFam" id="3.40.630.20:FF:000001">
    <property type="entry name" value="Pyrrolidone-carboxylate peptidase"/>
    <property type="match status" value="1"/>
</dbReference>
<dbReference type="PROSITE" id="PS01334">
    <property type="entry name" value="PYRASE_CYS"/>
    <property type="match status" value="1"/>
</dbReference>
<organism evidence="12 13">
    <name type="scientific">Thermococcus peptonophilus</name>
    <dbReference type="NCBI Taxonomy" id="53952"/>
    <lineage>
        <taxon>Archaea</taxon>
        <taxon>Methanobacteriati</taxon>
        <taxon>Methanobacteriota</taxon>
        <taxon>Thermococci</taxon>
        <taxon>Thermococcales</taxon>
        <taxon>Thermococcaceae</taxon>
        <taxon>Thermococcus</taxon>
    </lineage>
</organism>
<feature type="active site" evidence="9">
    <location>
        <position position="165"/>
    </location>
</feature>
<evidence type="ECO:0000256" key="5">
    <source>
        <dbReference type="ARBA" id="ARBA00022490"/>
    </source>
</evidence>
<name>A0A142CVF5_9EURY</name>
<keyword evidence="5 9" id="KW-0963">Cytoplasm</keyword>
<feature type="active site" evidence="9 10">
    <location>
        <position position="78"/>
    </location>
</feature>
<dbReference type="AlphaFoldDB" id="A0A142CVF5"/>
<gene>
    <name evidence="9" type="primary">pcp</name>
    <name evidence="12" type="ORF">A0127_06015</name>
</gene>
<dbReference type="GeneID" id="27140085"/>
<dbReference type="PRINTS" id="PR00706">
    <property type="entry name" value="PYROGLUPTASE"/>
</dbReference>
<dbReference type="PANTHER" id="PTHR23402">
    <property type="entry name" value="PROTEASE FAMILY C15 PYROGLUTAMYL-PEPTIDASE I-RELATED"/>
    <property type="match status" value="1"/>
</dbReference>
<evidence type="ECO:0000256" key="3">
    <source>
        <dbReference type="ARBA" id="ARBA00004496"/>
    </source>
</evidence>
<dbReference type="GO" id="GO:0005829">
    <property type="term" value="C:cytosol"/>
    <property type="evidence" value="ECO:0007669"/>
    <property type="project" value="InterPro"/>
</dbReference>
<dbReference type="InterPro" id="IPR029762">
    <property type="entry name" value="PGP-I_bact-type"/>
</dbReference>